<proteinExistence type="predicted"/>
<comment type="subcellular location">
    <subcellularLocation>
        <location evidence="1">Secreted</location>
    </subcellularLocation>
</comment>
<name>A0A182JEQ8_ANOAO</name>
<evidence type="ECO:0000313" key="5">
    <source>
        <dbReference type="EnsemblMetazoa" id="AATE016703-PA.1"/>
    </source>
</evidence>
<dbReference type="Pfam" id="PF01759">
    <property type="entry name" value="NTR"/>
    <property type="match status" value="1"/>
</dbReference>
<accession>A0A182JEQ8</accession>
<dbReference type="GO" id="GO:0005576">
    <property type="term" value="C:extracellular region"/>
    <property type="evidence" value="ECO:0007669"/>
    <property type="project" value="UniProtKB-SubCell"/>
</dbReference>
<keyword evidence="2" id="KW-0964">Secreted</keyword>
<reference evidence="5" key="1">
    <citation type="submission" date="2022-08" db="UniProtKB">
        <authorList>
            <consortium name="EnsemblMetazoa"/>
        </authorList>
    </citation>
    <scope>IDENTIFICATION</scope>
    <source>
        <strain evidence="5">EBRO</strain>
    </source>
</reference>
<feature type="compositionally biased region" description="Low complexity" evidence="4">
    <location>
        <begin position="91"/>
        <end position="105"/>
    </location>
</feature>
<dbReference type="VEuPathDB" id="VectorBase:AATE016703"/>
<dbReference type="SMART" id="SM00643">
    <property type="entry name" value="C345C"/>
    <property type="match status" value="1"/>
</dbReference>
<dbReference type="AlphaFoldDB" id="A0A182JEQ8"/>
<organism evidence="5">
    <name type="scientific">Anopheles atroparvus</name>
    <name type="common">European mosquito</name>
    <dbReference type="NCBI Taxonomy" id="41427"/>
    <lineage>
        <taxon>Eukaryota</taxon>
        <taxon>Metazoa</taxon>
        <taxon>Ecdysozoa</taxon>
        <taxon>Arthropoda</taxon>
        <taxon>Hexapoda</taxon>
        <taxon>Insecta</taxon>
        <taxon>Pterygota</taxon>
        <taxon>Neoptera</taxon>
        <taxon>Endopterygota</taxon>
        <taxon>Diptera</taxon>
        <taxon>Nematocera</taxon>
        <taxon>Culicoidea</taxon>
        <taxon>Culicidae</taxon>
        <taxon>Anophelinae</taxon>
        <taxon>Anopheles</taxon>
    </lineage>
</organism>
<dbReference type="Gene3D" id="2.40.50.120">
    <property type="match status" value="1"/>
</dbReference>
<evidence type="ECO:0000256" key="1">
    <source>
        <dbReference type="ARBA" id="ARBA00004613"/>
    </source>
</evidence>
<dbReference type="SUPFAM" id="SSF50242">
    <property type="entry name" value="TIMP-like"/>
    <property type="match status" value="2"/>
</dbReference>
<dbReference type="PROSITE" id="PS50189">
    <property type="entry name" value="NTR"/>
    <property type="match status" value="1"/>
</dbReference>
<feature type="region of interest" description="Disordered" evidence="4">
    <location>
        <begin position="78"/>
        <end position="110"/>
    </location>
</feature>
<keyword evidence="3" id="KW-1015">Disulfide bond</keyword>
<dbReference type="InterPro" id="IPR018933">
    <property type="entry name" value="Netrin_module_non-TIMP"/>
</dbReference>
<evidence type="ECO:0000256" key="2">
    <source>
        <dbReference type="ARBA" id="ARBA00022525"/>
    </source>
</evidence>
<dbReference type="InterPro" id="IPR001134">
    <property type="entry name" value="Netrin_domain"/>
</dbReference>
<sequence length="216" mass="24354">GRSRRLFLLFLLLLLLLCVPLVSFFLSFSLVSFLPPPFSGSSIAECGKCRIGTKRLNLNKFCKRDYVIMAKVIGRETKTDNGNLKSPGNAPPYHQYQQAAPAHQAQRSRDRATVEDATVVKFRLSVQKVFKRSRNPASPLGSATKWAAVPFIVSARELDCRCPKIKVNRSYLILGRDAEGPPGALGVGPRSIVIEWRDEWHRRLRKFQRQASRTCD</sequence>
<dbReference type="CDD" id="cd03579">
    <property type="entry name" value="NTR_netrin-1_like"/>
    <property type="match status" value="1"/>
</dbReference>
<protein>
    <submittedName>
        <fullName evidence="5">Uncharacterized protein</fullName>
    </submittedName>
</protein>
<evidence type="ECO:0000256" key="4">
    <source>
        <dbReference type="SAM" id="MobiDB-lite"/>
    </source>
</evidence>
<dbReference type="EnsemblMetazoa" id="AATE016703-RA">
    <property type="protein sequence ID" value="AATE016703-PA.1"/>
    <property type="gene ID" value="AATE016703"/>
</dbReference>
<evidence type="ECO:0000256" key="3">
    <source>
        <dbReference type="ARBA" id="ARBA00023157"/>
    </source>
</evidence>
<dbReference type="InterPro" id="IPR008993">
    <property type="entry name" value="TIMP-like_OB-fold"/>
</dbReference>
<dbReference type="STRING" id="41427.A0A182JEQ8"/>